<sequence length="1193" mass="128380">MPRRPSRASPRATALLGLALAVLAPWTTHAASDLGSPVNPQWRAFHCATAARENPPYLLFHGGITKFKGADPFKQPGSSELVLFNLDQNRWYQPSLPNAPAADQKLHACTLDTGMSQAYVYTPFTDANTTSQIQVLDTTHWSWSNPDQTGLVPDARIGLTLTQIGQELYLYGGLPASESGQEVSSQIFNDLNVLDFSSLGWTTKANGFGLKYHSACYMAATDSLIVFGGGDQDVDAYDKVRTYNVKSQSWDANPSVKSKGSSPSPRAMHTAVCLKDKMVVFGGTNSYKSTRPTDSTVWILTADIGGNSPVYTWSQAPISDANRSEGPSARLGHSAVLFNEKMYVYGGITAEEDTALYILDTKSWDWSSVHVSADGKDSSDGSNTTTVLIASIVSGVFAILAMGIIAAVGLRNWRRRRGKQNMADEDVTENPDNGGAGGGTALQAMATRSVHKDSDSDSDSGFGYDNQDHTQTPQYSLTPYDSFDHPSGYLPPSSPRHHRISNLSVRSGSDFAHQRRSSDASRSPQWSAVQRPPAVAQRSRLSTMVSGSNPTSPRTPHPLSGFSDLEDDADRWTFASTASYHPRDSMLESPGVVGPVKYMTSPRLSSHGPIELRDRSFSVLSDDTTRSAYRASAAGTSAGVQRSRDIPIARPITPPAAPRLNTLFTSFQPMSSHFDDTSRSSSAPQSPNDNGSFRMHPLDANYHTLSHDAFVSPLDKIARLQLDESLLDHSTCSSALPSPSCLTTGFDQAAQSSRRRATVRSPGSRPAVTAMHFTQGADAVADKDCHMPAPFDHEEHNVSQINLDALASSPVGLAAPSSTIVGSQQQSVTNSTTESESAHPSLLMTPPAHSASFDGLTMASVAKSEDATQDTRSSAVYRMASPASSVHSSIQEPTLPQLPQPSTTGSLREYDPQPPMGRKPWQGTPITTGESTHRLSRDATLLVLQSNPHAKLCMAPGSPPPTSSDSTRPLSGSDALPYVAGSTRSSKSGFECDNSNQPTPPSPAESGKRVNCVTLEEYLASGDGQSSLQRAQTQVRDLIHAAHRRSRRRSYIEPSPSTTQAVPFQADLPRRRSGHARSLSMTHDDGPVLGFIDPDFIHRFEQTSFHSTDISRSSSFNRPVSTYSVASISRPDKEACAHSIASTRSQLASHESYVSAPALPLEPTDVPNCHHVHPTRLATSSPTYRPNSAMSGA</sequence>
<evidence type="ECO:0000256" key="5">
    <source>
        <dbReference type="SAM" id="SignalP"/>
    </source>
</evidence>
<dbReference type="SUPFAM" id="SSF117281">
    <property type="entry name" value="Kelch motif"/>
    <property type="match status" value="1"/>
</dbReference>
<evidence type="ECO:0000256" key="1">
    <source>
        <dbReference type="ARBA" id="ARBA00022441"/>
    </source>
</evidence>
<feature type="compositionally biased region" description="Polar residues" evidence="3">
    <location>
        <begin position="1177"/>
        <end position="1193"/>
    </location>
</feature>
<dbReference type="InterPro" id="IPR011043">
    <property type="entry name" value="Gal_Oxase/kelch_b-propeller"/>
</dbReference>
<keyword evidence="7" id="KW-1185">Reference proteome</keyword>
<evidence type="ECO:0000313" key="7">
    <source>
        <dbReference type="Proteomes" id="UP001151582"/>
    </source>
</evidence>
<dbReference type="PANTHER" id="PTHR46093">
    <property type="entry name" value="ACYL-COA-BINDING DOMAIN-CONTAINING PROTEIN 5"/>
    <property type="match status" value="1"/>
</dbReference>
<proteinExistence type="predicted"/>
<feature type="region of interest" description="Disordered" evidence="3">
    <location>
        <begin position="862"/>
        <end position="933"/>
    </location>
</feature>
<evidence type="ECO:0000256" key="2">
    <source>
        <dbReference type="ARBA" id="ARBA00022737"/>
    </source>
</evidence>
<comment type="caution">
    <text evidence="6">The sequence shown here is derived from an EMBL/GenBank/DDBJ whole genome shotgun (WGS) entry which is preliminary data.</text>
</comment>
<keyword evidence="2" id="KW-0677">Repeat</keyword>
<dbReference type="EMBL" id="JANBQB010000581">
    <property type="protein sequence ID" value="KAJ1974999.1"/>
    <property type="molecule type" value="Genomic_DNA"/>
</dbReference>
<dbReference type="Gene3D" id="2.120.10.80">
    <property type="entry name" value="Kelch-type beta propeller"/>
    <property type="match status" value="2"/>
</dbReference>
<gene>
    <name evidence="6" type="ORF">H4R34_004506</name>
</gene>
<dbReference type="SUPFAM" id="SSF50965">
    <property type="entry name" value="Galactose oxidase, central domain"/>
    <property type="match status" value="1"/>
</dbReference>
<evidence type="ECO:0000256" key="4">
    <source>
        <dbReference type="SAM" id="Phobius"/>
    </source>
</evidence>
<name>A0A9W8B0H4_9FUNG</name>
<feature type="compositionally biased region" description="Polar residues" evidence="3">
    <location>
        <begin position="469"/>
        <end position="479"/>
    </location>
</feature>
<keyword evidence="4" id="KW-0812">Transmembrane</keyword>
<feature type="region of interest" description="Disordered" evidence="3">
    <location>
        <begin position="1170"/>
        <end position="1193"/>
    </location>
</feature>
<evidence type="ECO:0008006" key="8">
    <source>
        <dbReference type="Google" id="ProtNLM"/>
    </source>
</evidence>
<accession>A0A9W8B0H4</accession>
<protein>
    <recommendedName>
        <fullName evidence="8">Galactose oxidase</fullName>
    </recommendedName>
</protein>
<dbReference type="AlphaFoldDB" id="A0A9W8B0H4"/>
<keyword evidence="1" id="KW-0880">Kelch repeat</keyword>
<reference evidence="6" key="1">
    <citation type="submission" date="2022-07" db="EMBL/GenBank/DDBJ databases">
        <title>Phylogenomic reconstructions and comparative analyses of Kickxellomycotina fungi.</title>
        <authorList>
            <person name="Reynolds N.K."/>
            <person name="Stajich J.E."/>
            <person name="Barry K."/>
            <person name="Grigoriev I.V."/>
            <person name="Crous P."/>
            <person name="Smith M.E."/>
        </authorList>
    </citation>
    <scope>NUCLEOTIDE SEQUENCE</scope>
    <source>
        <strain evidence="6">RSA 567</strain>
    </source>
</reference>
<feature type="chain" id="PRO_5040871062" description="Galactose oxidase" evidence="5">
    <location>
        <begin position="31"/>
        <end position="1193"/>
    </location>
</feature>
<feature type="region of interest" description="Disordered" evidence="3">
    <location>
        <begin position="1043"/>
        <end position="1081"/>
    </location>
</feature>
<feature type="region of interest" description="Disordered" evidence="3">
    <location>
        <begin position="817"/>
        <end position="850"/>
    </location>
</feature>
<feature type="compositionally biased region" description="Polar residues" evidence="3">
    <location>
        <begin position="982"/>
        <end position="997"/>
    </location>
</feature>
<feature type="signal peptide" evidence="5">
    <location>
        <begin position="1"/>
        <end position="30"/>
    </location>
</feature>
<feature type="compositionally biased region" description="Polar residues" evidence="3">
    <location>
        <begin position="882"/>
        <end position="892"/>
    </location>
</feature>
<feature type="region of interest" description="Disordered" evidence="3">
    <location>
        <begin position="420"/>
        <end position="564"/>
    </location>
</feature>
<evidence type="ECO:0000313" key="6">
    <source>
        <dbReference type="EMBL" id="KAJ1974999.1"/>
    </source>
</evidence>
<dbReference type="InterPro" id="IPR015915">
    <property type="entry name" value="Kelch-typ_b-propeller"/>
</dbReference>
<dbReference type="PANTHER" id="PTHR46093:SF18">
    <property type="entry name" value="FIBRONECTIN TYPE-III DOMAIN-CONTAINING PROTEIN"/>
    <property type="match status" value="1"/>
</dbReference>
<dbReference type="Proteomes" id="UP001151582">
    <property type="component" value="Unassembled WGS sequence"/>
</dbReference>
<dbReference type="Pfam" id="PF24681">
    <property type="entry name" value="Kelch_KLHDC2_KLHL20_DRC7"/>
    <property type="match status" value="1"/>
</dbReference>
<keyword evidence="5" id="KW-0732">Signal</keyword>
<feature type="compositionally biased region" description="Polar residues" evidence="3">
    <location>
        <begin position="817"/>
        <end position="835"/>
    </location>
</feature>
<organism evidence="6 7">
    <name type="scientific">Dimargaris verticillata</name>
    <dbReference type="NCBI Taxonomy" id="2761393"/>
    <lineage>
        <taxon>Eukaryota</taxon>
        <taxon>Fungi</taxon>
        <taxon>Fungi incertae sedis</taxon>
        <taxon>Zoopagomycota</taxon>
        <taxon>Kickxellomycotina</taxon>
        <taxon>Dimargaritomycetes</taxon>
        <taxon>Dimargaritales</taxon>
        <taxon>Dimargaritaceae</taxon>
        <taxon>Dimargaris</taxon>
    </lineage>
</organism>
<dbReference type="OrthoDB" id="45365at2759"/>
<feature type="compositionally biased region" description="Polar residues" evidence="3">
    <location>
        <begin position="539"/>
        <end position="554"/>
    </location>
</feature>
<feature type="transmembrane region" description="Helical" evidence="4">
    <location>
        <begin position="387"/>
        <end position="410"/>
    </location>
</feature>
<feature type="region of interest" description="Disordered" evidence="3">
    <location>
        <begin position="671"/>
        <end position="694"/>
    </location>
</feature>
<keyword evidence="4" id="KW-0472">Membrane</keyword>
<evidence type="ECO:0000256" key="3">
    <source>
        <dbReference type="SAM" id="MobiDB-lite"/>
    </source>
</evidence>
<feature type="compositionally biased region" description="Low complexity" evidence="3">
    <location>
        <begin position="893"/>
        <end position="904"/>
    </location>
</feature>
<feature type="region of interest" description="Disordered" evidence="3">
    <location>
        <begin position="950"/>
        <end position="1008"/>
    </location>
</feature>
<keyword evidence="4" id="KW-1133">Transmembrane helix</keyword>